<dbReference type="Gene3D" id="3.40.50.10350">
    <property type="entry name" value="Glycerate kinase, domain 1"/>
    <property type="match status" value="1"/>
</dbReference>
<evidence type="ECO:0000256" key="2">
    <source>
        <dbReference type="ARBA" id="ARBA00022679"/>
    </source>
</evidence>
<reference evidence="5 6" key="1">
    <citation type="submission" date="2018-12" db="EMBL/GenBank/DDBJ databases">
        <authorList>
            <person name="Meng J."/>
        </authorList>
    </citation>
    <scope>NUCLEOTIDE SEQUENCE [LARGE SCALE GENOMIC DNA]</scope>
    <source>
        <strain evidence="5 6">HT111-2</strain>
    </source>
</reference>
<gene>
    <name evidence="5" type="ORF">EJK17_07700</name>
</gene>
<protein>
    <submittedName>
        <fullName evidence="5">Glycerate kinase</fullName>
        <ecNumber evidence="5">2.7.1.-</ecNumber>
    </submittedName>
</protein>
<evidence type="ECO:0000256" key="4">
    <source>
        <dbReference type="PIRNR" id="PIRNR006078"/>
    </source>
</evidence>
<dbReference type="InterPro" id="IPR018193">
    <property type="entry name" value="Glyc_kinase_flavodox-like_fold"/>
</dbReference>
<dbReference type="Pfam" id="PF02595">
    <property type="entry name" value="Gly_kinase"/>
    <property type="match status" value="1"/>
</dbReference>
<dbReference type="GO" id="GO:0031388">
    <property type="term" value="P:organic acid phosphorylation"/>
    <property type="evidence" value="ECO:0007669"/>
    <property type="project" value="UniProtKB-UniRule"/>
</dbReference>
<dbReference type="NCBIfam" id="TIGR00045">
    <property type="entry name" value="glycerate kinase"/>
    <property type="match status" value="1"/>
</dbReference>
<dbReference type="Gene3D" id="3.90.1510.10">
    <property type="entry name" value="Glycerate kinase, domain 2"/>
    <property type="match status" value="1"/>
</dbReference>
<dbReference type="InterPro" id="IPR036129">
    <property type="entry name" value="Glycerate_kinase_sf"/>
</dbReference>
<dbReference type="EMBL" id="RXIA01000020">
    <property type="protein sequence ID" value="RVU70392.1"/>
    <property type="molecule type" value="Genomic_DNA"/>
</dbReference>
<comment type="caution">
    <text evidence="5">The sequence shown here is derived from an EMBL/GenBank/DDBJ whole genome shotgun (WGS) entry which is preliminary data.</text>
</comment>
<evidence type="ECO:0000256" key="1">
    <source>
        <dbReference type="ARBA" id="ARBA00006284"/>
    </source>
</evidence>
<dbReference type="SUPFAM" id="SSF110738">
    <property type="entry name" value="Glycerate kinase I"/>
    <property type="match status" value="1"/>
</dbReference>
<evidence type="ECO:0000256" key="3">
    <source>
        <dbReference type="ARBA" id="ARBA00022777"/>
    </source>
</evidence>
<sequence>MTKYVLAPDSFKESMTAKEVCQAMTRGILKADPTAEITAVPMADGGEGTVDSLVDATHGQKISATVMGPLGKQVTAEYGILGDGETAVIEMAKASGLEIVPVSQRNPLITTTYGTGELIKDALDHGANKIIVGLGGSSTNDGGAGMAQALGAHLLTKDGQEVALGGGGLKDLIKITTTDLDQRLANTKIILASDVTNPLTGPEGASHVFGKQKGATPEMIEELDQNLHHYAAVIRRDLHRDVEQQAGAGAAGGLGAGLMAFTNYEMHKGIEIAIQVTNLEEKIKAADIVFTGEGGTDFQTKFGKTPFGVAQLGQKYHKPVISLAGYLGEGIDTLYDCGFTAIFGILPGACDLQTALKQGAKNVEHTIENIVKLIKVKG</sequence>
<dbReference type="AlphaFoldDB" id="A0A437SU54"/>
<organism evidence="5 6">
    <name type="scientific">Lactobacillus xujianguonis</name>
    <dbReference type="NCBI Taxonomy" id="2495899"/>
    <lineage>
        <taxon>Bacteria</taxon>
        <taxon>Bacillati</taxon>
        <taxon>Bacillota</taxon>
        <taxon>Bacilli</taxon>
        <taxon>Lactobacillales</taxon>
        <taxon>Lactobacillaceae</taxon>
        <taxon>Lactobacillus</taxon>
    </lineage>
</organism>
<accession>A0A437SU54</accession>
<dbReference type="PANTHER" id="PTHR21599:SF0">
    <property type="entry name" value="GLYCERATE KINASE"/>
    <property type="match status" value="1"/>
</dbReference>
<dbReference type="RefSeq" id="WP_103661396.1">
    <property type="nucleotide sequence ID" value="NZ_ML136888.1"/>
</dbReference>
<dbReference type="GO" id="GO:0008887">
    <property type="term" value="F:glycerate kinase activity"/>
    <property type="evidence" value="ECO:0007669"/>
    <property type="project" value="UniProtKB-UniRule"/>
</dbReference>
<evidence type="ECO:0000313" key="5">
    <source>
        <dbReference type="EMBL" id="RVU70392.1"/>
    </source>
</evidence>
<evidence type="ECO:0000313" key="6">
    <source>
        <dbReference type="Proteomes" id="UP000288291"/>
    </source>
</evidence>
<comment type="similarity">
    <text evidence="1 4">Belongs to the glycerate kinase type-1 family.</text>
</comment>
<dbReference type="EC" id="2.7.1.-" evidence="5"/>
<keyword evidence="3 4" id="KW-0418">Kinase</keyword>
<dbReference type="InterPro" id="IPR004381">
    <property type="entry name" value="Glycerate_kinase"/>
</dbReference>
<dbReference type="Proteomes" id="UP000288291">
    <property type="component" value="Unassembled WGS sequence"/>
</dbReference>
<name>A0A437SU54_9LACO</name>
<dbReference type="InterPro" id="IPR018197">
    <property type="entry name" value="Glycerate_kinase_RE-like"/>
</dbReference>
<dbReference type="PANTHER" id="PTHR21599">
    <property type="entry name" value="GLYCERATE KINASE"/>
    <property type="match status" value="1"/>
</dbReference>
<dbReference type="PIRSF" id="PIRSF006078">
    <property type="entry name" value="GlxK"/>
    <property type="match status" value="1"/>
</dbReference>
<keyword evidence="2 4" id="KW-0808">Transferase</keyword>
<proteinExistence type="inferred from homology"/>
<keyword evidence="6" id="KW-1185">Reference proteome</keyword>